<accession>A0A2I1GWY6</accession>
<sequence length="512" mass="59678">MQAESPKNFPSIEFFLPDDNEYDSEETLDFLGYDLVEMLNEINVEQNEVIVDDNEMEKVDDVISEEEYDNDAIIYDDVNNLQKRKRKRRKKIFLQTEIDELRNKLHANKYFMEEITPKLVRCKCGKEIHLDRDFRDKNLTTHGELSNCKYSGEGQQSIKVFFKPKKIRYEEENTIVQKVVCKGLYEEKYREYVLNSPAEFGGSVRPDIAAKELFPDTIKMKLRLKSLSTANRDDLKNYLHACATWILDKTTISVRSKACENFTIRESGICDNCDQLRRDNRLIKAINKRRATGKNIRFIPKCYLEHPLSKLLLNTNLKSLWVSANEDNDNTAIWTKLAQFGKDGFFKGEKTFQELVSLMIQIQEKKLRNKKTTGLRYSEHLKQFFSLLSESSREYEIFRQMFAGMSVRSIRYLQAKEVDVVTNPELIYENILKFSRLIKALNWNGPVVGMTDCTKIRPKLTYSDELGGIVGSTLKLSETSVQTYDDIHNVINYIKQKKAIATQIRVIVQAWS</sequence>
<proteinExistence type="predicted"/>
<organism evidence="1 2">
    <name type="scientific">Rhizophagus irregularis</name>
    <dbReference type="NCBI Taxonomy" id="588596"/>
    <lineage>
        <taxon>Eukaryota</taxon>
        <taxon>Fungi</taxon>
        <taxon>Fungi incertae sedis</taxon>
        <taxon>Mucoromycota</taxon>
        <taxon>Glomeromycotina</taxon>
        <taxon>Glomeromycetes</taxon>
        <taxon>Glomerales</taxon>
        <taxon>Glomeraceae</taxon>
        <taxon>Rhizophagus</taxon>
    </lineage>
</organism>
<dbReference type="EMBL" id="LLXI01000971">
    <property type="protein sequence ID" value="PKY51148.1"/>
    <property type="molecule type" value="Genomic_DNA"/>
</dbReference>
<dbReference type="AlphaFoldDB" id="A0A2I1GWY6"/>
<name>A0A2I1GWY6_9GLOM</name>
<dbReference type="OrthoDB" id="2398149at2759"/>
<evidence type="ECO:0000313" key="2">
    <source>
        <dbReference type="Proteomes" id="UP000234323"/>
    </source>
</evidence>
<evidence type="ECO:0000313" key="1">
    <source>
        <dbReference type="EMBL" id="PKY51148.1"/>
    </source>
</evidence>
<dbReference type="Proteomes" id="UP000234323">
    <property type="component" value="Unassembled WGS sequence"/>
</dbReference>
<protein>
    <submittedName>
        <fullName evidence="1">Uncharacterized protein</fullName>
    </submittedName>
</protein>
<dbReference type="VEuPathDB" id="FungiDB:FUN_025259"/>
<keyword evidence="2" id="KW-1185">Reference proteome</keyword>
<comment type="caution">
    <text evidence="1">The sequence shown here is derived from an EMBL/GenBank/DDBJ whole genome shotgun (WGS) entry which is preliminary data.</text>
</comment>
<dbReference type="VEuPathDB" id="FungiDB:RhiirFUN_007617"/>
<gene>
    <name evidence="1" type="ORF">RhiirA4_468001</name>
</gene>
<dbReference type="VEuPathDB" id="FungiDB:RhiirA1_393626"/>
<reference evidence="1 2" key="1">
    <citation type="submission" date="2015-10" db="EMBL/GenBank/DDBJ databases">
        <title>Genome analyses suggest a sexual origin of heterokaryosis in a supposedly ancient asexual fungus.</title>
        <authorList>
            <person name="Ropars J."/>
            <person name="Sedzielewska K."/>
            <person name="Noel J."/>
            <person name="Charron P."/>
            <person name="Farinelli L."/>
            <person name="Marton T."/>
            <person name="Kruger M."/>
            <person name="Pelin A."/>
            <person name="Brachmann A."/>
            <person name="Corradi N."/>
        </authorList>
    </citation>
    <scope>NUCLEOTIDE SEQUENCE [LARGE SCALE GENOMIC DNA]</scope>
    <source>
        <strain evidence="1 2">A4</strain>
    </source>
</reference>